<accession>A0A921E1L7</accession>
<comment type="caution">
    <text evidence="2">The sequence shown here is derived from an EMBL/GenBank/DDBJ whole genome shotgun (WGS) entry which is preliminary data.</text>
</comment>
<sequence>MRAFLKTSIAAALAVLLPHSAGATQLCGRLVLPFDAMLAAITADPGTEVARKTASFVEIHDSERKMVWTLWRAREHQPAAYRCLRIIERSGYTEVLLSFACDGWTPSCDALIDRLAAESGPQDGVQATE</sequence>
<feature type="signal peptide" evidence="1">
    <location>
        <begin position="1"/>
        <end position="23"/>
    </location>
</feature>
<name>A0A921E1L7_9HYPH</name>
<dbReference type="AlphaFoldDB" id="A0A921E1L7"/>
<keyword evidence="1" id="KW-0732">Signal</keyword>
<evidence type="ECO:0000313" key="3">
    <source>
        <dbReference type="Proteomes" id="UP000742631"/>
    </source>
</evidence>
<gene>
    <name evidence="2" type="ORF">K8W01_08060</name>
</gene>
<protein>
    <submittedName>
        <fullName evidence="2">Uncharacterized protein</fullName>
    </submittedName>
</protein>
<dbReference type="EMBL" id="DYYG01000025">
    <property type="protein sequence ID" value="HJE23599.1"/>
    <property type="molecule type" value="Genomic_DNA"/>
</dbReference>
<proteinExistence type="predicted"/>
<dbReference type="Proteomes" id="UP000742631">
    <property type="component" value="Unassembled WGS sequence"/>
</dbReference>
<evidence type="ECO:0000256" key="1">
    <source>
        <dbReference type="SAM" id="SignalP"/>
    </source>
</evidence>
<reference evidence="2" key="1">
    <citation type="journal article" date="2021" name="PeerJ">
        <title>Extensive microbial diversity within the chicken gut microbiome revealed by metagenomics and culture.</title>
        <authorList>
            <person name="Gilroy R."/>
            <person name="Ravi A."/>
            <person name="Getino M."/>
            <person name="Pursley I."/>
            <person name="Horton D.L."/>
            <person name="Alikhan N.F."/>
            <person name="Baker D."/>
            <person name="Gharbi K."/>
            <person name="Hall N."/>
            <person name="Watson M."/>
            <person name="Adriaenssens E.M."/>
            <person name="Foster-Nyarko E."/>
            <person name="Jarju S."/>
            <person name="Secka A."/>
            <person name="Antonio M."/>
            <person name="Oren A."/>
            <person name="Chaudhuri R.R."/>
            <person name="La Ragione R."/>
            <person name="Hildebrand F."/>
            <person name="Pallen M.J."/>
        </authorList>
    </citation>
    <scope>NUCLEOTIDE SEQUENCE</scope>
    <source>
        <strain evidence="2">316</strain>
    </source>
</reference>
<reference evidence="2" key="2">
    <citation type="submission" date="2021-09" db="EMBL/GenBank/DDBJ databases">
        <authorList>
            <person name="Gilroy R."/>
        </authorList>
    </citation>
    <scope>NUCLEOTIDE SEQUENCE</scope>
    <source>
        <strain evidence="2">316</strain>
    </source>
</reference>
<organism evidence="2 3">
    <name type="scientific">Methylorubrum populi</name>
    <dbReference type="NCBI Taxonomy" id="223967"/>
    <lineage>
        <taxon>Bacteria</taxon>
        <taxon>Pseudomonadati</taxon>
        <taxon>Pseudomonadota</taxon>
        <taxon>Alphaproteobacteria</taxon>
        <taxon>Hyphomicrobiales</taxon>
        <taxon>Methylobacteriaceae</taxon>
        <taxon>Methylorubrum</taxon>
    </lineage>
</organism>
<evidence type="ECO:0000313" key="2">
    <source>
        <dbReference type="EMBL" id="HJE23599.1"/>
    </source>
</evidence>
<feature type="chain" id="PRO_5036789830" evidence="1">
    <location>
        <begin position="24"/>
        <end position="129"/>
    </location>
</feature>